<keyword evidence="3" id="KW-1185">Reference proteome</keyword>
<name>A0A4C1TIL7_EUMVA</name>
<evidence type="ECO:0000256" key="1">
    <source>
        <dbReference type="SAM" id="MobiDB-lite"/>
    </source>
</evidence>
<feature type="region of interest" description="Disordered" evidence="1">
    <location>
        <begin position="51"/>
        <end position="72"/>
    </location>
</feature>
<dbReference type="AlphaFoldDB" id="A0A4C1TIL7"/>
<dbReference type="Proteomes" id="UP000299102">
    <property type="component" value="Unassembled WGS sequence"/>
</dbReference>
<sequence length="199" mass="22645">MMSVYQLTTPLDLRLAWESFEFGPPKWGHQHWMMAPVIVQMVVSPTRICPGTRQHKSSVPHLHPQEGVPPPPTGLRMREDARALAGGSVTVPERHHHQWIPPKRGHCHLSRRGCIPDEKTPGHEATLSPPSRTCDRLINQESGAAQDRGHQFDDEVRNWWLKTYSSRLKGNTEPSSLIYVATVYPSLNPTTYFKDIYDN</sequence>
<reference evidence="2 3" key="1">
    <citation type="journal article" date="2019" name="Commun. Biol.">
        <title>The bagworm genome reveals a unique fibroin gene that provides high tensile strength.</title>
        <authorList>
            <person name="Kono N."/>
            <person name="Nakamura H."/>
            <person name="Ohtoshi R."/>
            <person name="Tomita M."/>
            <person name="Numata K."/>
            <person name="Arakawa K."/>
        </authorList>
    </citation>
    <scope>NUCLEOTIDE SEQUENCE [LARGE SCALE GENOMIC DNA]</scope>
</reference>
<dbReference type="EMBL" id="BGZK01000057">
    <property type="protein sequence ID" value="GBP13430.1"/>
    <property type="molecule type" value="Genomic_DNA"/>
</dbReference>
<accession>A0A4C1TIL7</accession>
<evidence type="ECO:0000313" key="2">
    <source>
        <dbReference type="EMBL" id="GBP13430.1"/>
    </source>
</evidence>
<organism evidence="2 3">
    <name type="scientific">Eumeta variegata</name>
    <name type="common">Bagworm moth</name>
    <name type="synonym">Eumeta japonica</name>
    <dbReference type="NCBI Taxonomy" id="151549"/>
    <lineage>
        <taxon>Eukaryota</taxon>
        <taxon>Metazoa</taxon>
        <taxon>Ecdysozoa</taxon>
        <taxon>Arthropoda</taxon>
        <taxon>Hexapoda</taxon>
        <taxon>Insecta</taxon>
        <taxon>Pterygota</taxon>
        <taxon>Neoptera</taxon>
        <taxon>Endopterygota</taxon>
        <taxon>Lepidoptera</taxon>
        <taxon>Glossata</taxon>
        <taxon>Ditrysia</taxon>
        <taxon>Tineoidea</taxon>
        <taxon>Psychidae</taxon>
        <taxon>Oiketicinae</taxon>
        <taxon>Eumeta</taxon>
    </lineage>
</organism>
<evidence type="ECO:0000313" key="3">
    <source>
        <dbReference type="Proteomes" id="UP000299102"/>
    </source>
</evidence>
<gene>
    <name evidence="2" type="ORF">EVAR_4187_1</name>
</gene>
<proteinExistence type="predicted"/>
<comment type="caution">
    <text evidence="2">The sequence shown here is derived from an EMBL/GenBank/DDBJ whole genome shotgun (WGS) entry which is preliminary data.</text>
</comment>
<protein>
    <submittedName>
        <fullName evidence="2">Uncharacterized protein</fullName>
    </submittedName>
</protein>